<dbReference type="PATRIC" id="fig|862908.3.peg.2543"/>
<dbReference type="InterPro" id="IPR036709">
    <property type="entry name" value="Autotransporte_beta_dom_sf"/>
</dbReference>
<dbReference type="HOGENOM" id="CLU_1335985_0_0_7"/>
<dbReference type="RefSeq" id="WP_014245219.1">
    <property type="nucleotide sequence ID" value="NC_016620.1"/>
</dbReference>
<dbReference type="Gene3D" id="2.40.160.20">
    <property type="match status" value="1"/>
</dbReference>
<dbReference type="AlphaFoldDB" id="E1X699"/>
<dbReference type="STRING" id="862908.BMS_2664"/>
<feature type="signal peptide" evidence="1">
    <location>
        <begin position="1"/>
        <end position="20"/>
    </location>
</feature>
<dbReference type="Proteomes" id="UP000008963">
    <property type="component" value="Chromosome"/>
</dbReference>
<dbReference type="OrthoDB" id="5292234at2"/>
<sequence length="205" mass="23480">MRFKISVISLIFLLSLNSHALIELGMDFSYDKDVFGTNRDSKNTSRTWSGSIATYLWEYTALELNYMENSDKTVINESVTYTDLDITVLGQQTNIETKSYGVGLRQSFASRKSLIQPSISLGYARTFKESQTNYTIRSDISGNSFTSVSPMKKERQDSMFGTFSLKFRLTKRLSLRGSVQTYIRAFEWNSAKDDLRYTAGFTWLL</sequence>
<name>E1X699_HALMS</name>
<dbReference type="KEGG" id="bmx:BMS_2664"/>
<keyword evidence="3" id="KW-1185">Reference proteome</keyword>
<feature type="chain" id="PRO_5003154616" evidence="1">
    <location>
        <begin position="21"/>
        <end position="205"/>
    </location>
</feature>
<evidence type="ECO:0000256" key="1">
    <source>
        <dbReference type="SAM" id="SignalP"/>
    </source>
</evidence>
<proteinExistence type="predicted"/>
<reference evidence="3" key="1">
    <citation type="journal article" date="2013" name="ISME J.">
        <title>A small predatory core genome in the divergent marine Bacteriovorax marinus SJ and the terrestrial Bdellovibrio bacteriovorus.</title>
        <authorList>
            <person name="Crossman L.C."/>
            <person name="Chen H."/>
            <person name="Cerdeno-Tarraga A.M."/>
            <person name="Brooks K."/>
            <person name="Quail M.A."/>
            <person name="Pineiro S.A."/>
            <person name="Hobley L."/>
            <person name="Sockett R.E."/>
            <person name="Bentley S.D."/>
            <person name="Parkhill J."/>
            <person name="Williams H.N."/>
            <person name="Stine O.C."/>
        </authorList>
    </citation>
    <scope>NUCLEOTIDE SEQUENCE [LARGE SCALE GENOMIC DNA]</scope>
    <source>
        <strain evidence="3">ATCC BAA-682 / DSM 15412 / SJ</strain>
    </source>
</reference>
<evidence type="ECO:0000313" key="3">
    <source>
        <dbReference type="Proteomes" id="UP000008963"/>
    </source>
</evidence>
<accession>E1X699</accession>
<gene>
    <name evidence="2" type="ordered locus">BMS_2664</name>
</gene>
<protein>
    <submittedName>
        <fullName evidence="2">Exported protein</fullName>
    </submittedName>
</protein>
<dbReference type="SUPFAM" id="SSF103515">
    <property type="entry name" value="Autotransporter"/>
    <property type="match status" value="1"/>
</dbReference>
<dbReference type="EMBL" id="FQ312005">
    <property type="protein sequence ID" value="CBW27444.1"/>
    <property type="molecule type" value="Genomic_DNA"/>
</dbReference>
<keyword evidence="1" id="KW-0732">Signal</keyword>
<organism evidence="2 3">
    <name type="scientific">Halobacteriovorax marinus (strain ATCC BAA-682 / DSM 15412 / SJ)</name>
    <name type="common">Bacteriovorax marinus</name>
    <dbReference type="NCBI Taxonomy" id="862908"/>
    <lineage>
        <taxon>Bacteria</taxon>
        <taxon>Pseudomonadati</taxon>
        <taxon>Bdellovibrionota</taxon>
        <taxon>Bacteriovoracia</taxon>
        <taxon>Bacteriovoracales</taxon>
        <taxon>Halobacteriovoraceae</taxon>
        <taxon>Halobacteriovorax</taxon>
    </lineage>
</organism>
<evidence type="ECO:0000313" key="2">
    <source>
        <dbReference type="EMBL" id="CBW27444.1"/>
    </source>
</evidence>